<proteinExistence type="predicted"/>
<keyword evidence="2" id="KW-1185">Reference proteome</keyword>
<dbReference type="Proteomes" id="UP001527099">
    <property type="component" value="Unassembled WGS sequence"/>
</dbReference>
<dbReference type="EMBL" id="JAMDMX010000251">
    <property type="protein sequence ID" value="MCY9698393.1"/>
    <property type="molecule type" value="Genomic_DNA"/>
</dbReference>
<evidence type="ECO:0000313" key="2">
    <source>
        <dbReference type="Proteomes" id="UP001527099"/>
    </source>
</evidence>
<dbReference type="RefSeq" id="WP_268618813.1">
    <property type="nucleotide sequence ID" value="NZ_JAMDMX010000251.1"/>
</dbReference>
<name>A0ABT4GQ96_9BACL</name>
<sequence>MGIYGRDYTQLTIEEMDQWKALREQEIVKPLSLIQVRKSLFREYPKAVRHYMSLFPNHYMDIEDLKDETELNELAEMYLEMLDTPGTPERTVLNWLRENKAYFIIASILQLWTSRSFHISRA</sequence>
<evidence type="ECO:0000313" key="1">
    <source>
        <dbReference type="EMBL" id="MCY9698393.1"/>
    </source>
</evidence>
<accession>A0ABT4GQ96</accession>
<protein>
    <submittedName>
        <fullName evidence="1">Uncharacterized protein</fullName>
    </submittedName>
</protein>
<organism evidence="1 2">
    <name type="scientific">Paenibacillus alginolyticus</name>
    <dbReference type="NCBI Taxonomy" id="59839"/>
    <lineage>
        <taxon>Bacteria</taxon>
        <taxon>Bacillati</taxon>
        <taxon>Bacillota</taxon>
        <taxon>Bacilli</taxon>
        <taxon>Bacillales</taxon>
        <taxon>Paenibacillaceae</taxon>
        <taxon>Paenibacillus</taxon>
    </lineage>
</organism>
<reference evidence="1 2" key="1">
    <citation type="submission" date="2022-05" db="EMBL/GenBank/DDBJ databases">
        <title>Genome Sequencing of Bee-Associated Microbes.</title>
        <authorList>
            <person name="Dunlap C."/>
        </authorList>
    </citation>
    <scope>NUCLEOTIDE SEQUENCE [LARGE SCALE GENOMIC DNA]</scope>
    <source>
        <strain evidence="1 2">NRRL B-14421</strain>
    </source>
</reference>
<comment type="caution">
    <text evidence="1">The sequence shown here is derived from an EMBL/GenBank/DDBJ whole genome shotgun (WGS) entry which is preliminary data.</text>
</comment>
<gene>
    <name evidence="1" type="ORF">M5X19_36985</name>
</gene>